<dbReference type="OrthoDB" id="3401328at2"/>
<dbReference type="Proteomes" id="UP000199025">
    <property type="component" value="Unassembled WGS sequence"/>
</dbReference>
<dbReference type="EMBL" id="FORP01000020">
    <property type="protein sequence ID" value="SFK40940.1"/>
    <property type="molecule type" value="Genomic_DNA"/>
</dbReference>
<dbReference type="STRING" id="115433.SAMN05421835_12090"/>
<proteinExistence type="predicted"/>
<accession>A0A1I3ZAJ4</accession>
<dbReference type="AlphaFoldDB" id="A0A1I3ZAJ4"/>
<keyword evidence="2" id="KW-1185">Reference proteome</keyword>
<dbReference type="RefSeq" id="WP_091513187.1">
    <property type="nucleotide sequence ID" value="NZ_CBDQZW010000018.1"/>
</dbReference>
<evidence type="ECO:0000313" key="1">
    <source>
        <dbReference type="EMBL" id="SFK40940.1"/>
    </source>
</evidence>
<sequence length="140" mass="14579">MFELILDPRAVGTPVETLHKLVGAAGFVVTVSGTAPAGTTERAILTAAPRLAEDRDIRTDGLSTSRIGMYRVFWGVVPHPSGSLALLVPLAGEDGWVHHFRVEVLDPVQALAQQGYSTGGGGNGAVTDAGFAQAFRQAGI</sequence>
<gene>
    <name evidence="1" type="ORF">SAMN05421835_12090</name>
</gene>
<organism evidence="1 2">
    <name type="scientific">Amycolatopsis sacchari</name>
    <dbReference type="NCBI Taxonomy" id="115433"/>
    <lineage>
        <taxon>Bacteria</taxon>
        <taxon>Bacillati</taxon>
        <taxon>Actinomycetota</taxon>
        <taxon>Actinomycetes</taxon>
        <taxon>Pseudonocardiales</taxon>
        <taxon>Pseudonocardiaceae</taxon>
        <taxon>Amycolatopsis</taxon>
    </lineage>
</organism>
<reference evidence="1 2" key="1">
    <citation type="submission" date="2016-10" db="EMBL/GenBank/DDBJ databases">
        <authorList>
            <person name="de Groot N.N."/>
        </authorList>
    </citation>
    <scope>NUCLEOTIDE SEQUENCE [LARGE SCALE GENOMIC DNA]</scope>
    <source>
        <strain evidence="1 2">DSM 44468</strain>
    </source>
</reference>
<evidence type="ECO:0000313" key="2">
    <source>
        <dbReference type="Proteomes" id="UP000199025"/>
    </source>
</evidence>
<protein>
    <submittedName>
        <fullName evidence="1">Uncharacterized protein</fullName>
    </submittedName>
</protein>
<name>A0A1I3ZAJ4_9PSEU</name>